<dbReference type="CDD" id="cd00156">
    <property type="entry name" value="REC"/>
    <property type="match status" value="1"/>
</dbReference>
<dbReference type="Gene3D" id="3.40.50.2300">
    <property type="match status" value="1"/>
</dbReference>
<evidence type="ECO:0000256" key="2">
    <source>
        <dbReference type="ARBA" id="ARBA00012438"/>
    </source>
</evidence>
<dbReference type="InterPro" id="IPR003594">
    <property type="entry name" value="HATPase_dom"/>
</dbReference>
<dbReference type="Pfam" id="PF02518">
    <property type="entry name" value="HATPase_c"/>
    <property type="match status" value="1"/>
</dbReference>
<dbReference type="Gene3D" id="1.10.287.130">
    <property type="match status" value="1"/>
</dbReference>
<evidence type="ECO:0000256" key="6">
    <source>
        <dbReference type="ARBA" id="ARBA00022777"/>
    </source>
</evidence>
<dbReference type="InterPro" id="IPR011006">
    <property type="entry name" value="CheY-like_superfamily"/>
</dbReference>
<accession>A0A7C4W1R6</accession>
<dbReference type="SMART" id="SM00388">
    <property type="entry name" value="HisKA"/>
    <property type="match status" value="1"/>
</dbReference>
<dbReference type="InterPro" id="IPR005467">
    <property type="entry name" value="His_kinase_dom"/>
</dbReference>
<dbReference type="SMART" id="SM00387">
    <property type="entry name" value="HATPase_c"/>
    <property type="match status" value="1"/>
</dbReference>
<reference evidence="13" key="1">
    <citation type="journal article" date="2020" name="mSystems">
        <title>Genome- and Community-Level Interaction Insights into Carbon Utilization and Element Cycling Functions of Hydrothermarchaeota in Hydrothermal Sediment.</title>
        <authorList>
            <person name="Zhou Z."/>
            <person name="Liu Y."/>
            <person name="Xu W."/>
            <person name="Pan J."/>
            <person name="Luo Z.H."/>
            <person name="Li M."/>
        </authorList>
    </citation>
    <scope>NUCLEOTIDE SEQUENCE [LARGE SCALE GENOMIC DNA]</scope>
    <source>
        <strain evidence="13">SpSt-477</strain>
    </source>
</reference>
<evidence type="ECO:0000256" key="7">
    <source>
        <dbReference type="ARBA" id="ARBA00022840"/>
    </source>
</evidence>
<sequence length="466" mass="51568">MYAPKRQPRSNPFSQGVSFPSLKQSVPVWHPCHSWRPHPFCCSAHPKVKNDRSRRQTLPVRSSPDLSGSPFAISNGQTSQTPKIPDGGKRRMNILVVDDEAIMIDSLRIALEDHGHRVFGTQTVEEALRFLDRKKADIDLILTDYLMPGLTGLDLLHHVRNTGSLCPVILMTAFSEKELVIRALRGRCDSFIEKPFSPDELIAEIERVQRERRHNDVTQKDGIDADTLSQIVHQINNPLLAISGYATMIAQTERPTGKIQEHTQKILDAVDRISRLNKEIIHAGKRKTQKKEIDIEALLNECMAMFQGVLHSKGIQLEKKFALNGEKVFGNPQEIEHAIQNLVANAIDAMEESVIKILTISAKAIPEETAIEIEVGDTGCGIDEKALPHIFDPYFTQKRHGNGLGLAVAKQAVDSNQGQIRVVSQAGKGTTFTIRLKSALSSLSFAAGSGQWAVGSRQWAVGSGQL</sequence>
<proteinExistence type="predicted"/>
<keyword evidence="3 9" id="KW-0597">Phosphoprotein</keyword>
<organism evidence="13">
    <name type="scientific">Desulfatirhabdium butyrativorans</name>
    <dbReference type="NCBI Taxonomy" id="340467"/>
    <lineage>
        <taxon>Bacteria</taxon>
        <taxon>Pseudomonadati</taxon>
        <taxon>Thermodesulfobacteriota</taxon>
        <taxon>Desulfobacteria</taxon>
        <taxon>Desulfobacterales</taxon>
        <taxon>Desulfatirhabdiaceae</taxon>
        <taxon>Desulfatirhabdium</taxon>
    </lineage>
</organism>
<dbReference type="EC" id="2.7.13.3" evidence="2"/>
<dbReference type="InterPro" id="IPR036890">
    <property type="entry name" value="HATPase_C_sf"/>
</dbReference>
<dbReference type="PROSITE" id="PS50109">
    <property type="entry name" value="HIS_KIN"/>
    <property type="match status" value="1"/>
</dbReference>
<feature type="modified residue" description="4-aspartylphosphate" evidence="9">
    <location>
        <position position="144"/>
    </location>
</feature>
<evidence type="ECO:0000256" key="5">
    <source>
        <dbReference type="ARBA" id="ARBA00022741"/>
    </source>
</evidence>
<evidence type="ECO:0000256" key="1">
    <source>
        <dbReference type="ARBA" id="ARBA00000085"/>
    </source>
</evidence>
<dbReference type="SUPFAM" id="SSF47384">
    <property type="entry name" value="Homodimeric domain of signal transducing histidine kinase"/>
    <property type="match status" value="1"/>
</dbReference>
<dbReference type="Gene3D" id="3.30.565.10">
    <property type="entry name" value="Histidine kinase-like ATPase, C-terminal domain"/>
    <property type="match status" value="1"/>
</dbReference>
<keyword evidence="7" id="KW-0067">ATP-binding</keyword>
<evidence type="ECO:0000256" key="8">
    <source>
        <dbReference type="ARBA" id="ARBA00023012"/>
    </source>
</evidence>
<protein>
    <recommendedName>
        <fullName evidence="2">histidine kinase</fullName>
        <ecNumber evidence="2">2.7.13.3</ecNumber>
    </recommendedName>
</protein>
<dbReference type="GO" id="GO:0005524">
    <property type="term" value="F:ATP binding"/>
    <property type="evidence" value="ECO:0007669"/>
    <property type="project" value="UniProtKB-KW"/>
</dbReference>
<evidence type="ECO:0000256" key="10">
    <source>
        <dbReference type="SAM" id="MobiDB-lite"/>
    </source>
</evidence>
<evidence type="ECO:0000256" key="4">
    <source>
        <dbReference type="ARBA" id="ARBA00022679"/>
    </source>
</evidence>
<evidence type="ECO:0000259" key="11">
    <source>
        <dbReference type="PROSITE" id="PS50109"/>
    </source>
</evidence>
<keyword evidence="5" id="KW-0547">Nucleotide-binding</keyword>
<keyword evidence="8" id="KW-0902">Two-component regulatory system</keyword>
<dbReference type="SMART" id="SM00448">
    <property type="entry name" value="REC"/>
    <property type="match status" value="1"/>
</dbReference>
<feature type="domain" description="Response regulatory" evidence="12">
    <location>
        <begin position="93"/>
        <end position="209"/>
    </location>
</feature>
<dbReference type="SUPFAM" id="SSF55874">
    <property type="entry name" value="ATPase domain of HSP90 chaperone/DNA topoisomerase II/histidine kinase"/>
    <property type="match status" value="1"/>
</dbReference>
<evidence type="ECO:0000256" key="9">
    <source>
        <dbReference type="PROSITE-ProRule" id="PRU00169"/>
    </source>
</evidence>
<dbReference type="Pfam" id="PF00072">
    <property type="entry name" value="Response_reg"/>
    <property type="match status" value="1"/>
</dbReference>
<keyword evidence="4" id="KW-0808">Transferase</keyword>
<evidence type="ECO:0000256" key="3">
    <source>
        <dbReference type="ARBA" id="ARBA00022553"/>
    </source>
</evidence>
<dbReference type="GO" id="GO:0000155">
    <property type="term" value="F:phosphorelay sensor kinase activity"/>
    <property type="evidence" value="ECO:0007669"/>
    <property type="project" value="InterPro"/>
</dbReference>
<dbReference type="InterPro" id="IPR036097">
    <property type="entry name" value="HisK_dim/P_sf"/>
</dbReference>
<dbReference type="InterPro" id="IPR004358">
    <property type="entry name" value="Sig_transdc_His_kin-like_C"/>
</dbReference>
<feature type="region of interest" description="Disordered" evidence="10">
    <location>
        <begin position="47"/>
        <end position="87"/>
    </location>
</feature>
<comment type="caution">
    <text evidence="13">The sequence shown here is derived from an EMBL/GenBank/DDBJ whole genome shotgun (WGS) entry which is preliminary data.</text>
</comment>
<dbReference type="Pfam" id="PF00512">
    <property type="entry name" value="HisKA"/>
    <property type="match status" value="1"/>
</dbReference>
<dbReference type="CDD" id="cd00082">
    <property type="entry name" value="HisKA"/>
    <property type="match status" value="1"/>
</dbReference>
<dbReference type="PROSITE" id="PS50110">
    <property type="entry name" value="RESPONSE_REGULATORY"/>
    <property type="match status" value="1"/>
</dbReference>
<dbReference type="EMBL" id="DSUH01000336">
    <property type="protein sequence ID" value="HGU34078.1"/>
    <property type="molecule type" value="Genomic_DNA"/>
</dbReference>
<dbReference type="SUPFAM" id="SSF52172">
    <property type="entry name" value="CheY-like"/>
    <property type="match status" value="1"/>
</dbReference>
<dbReference type="InterPro" id="IPR001789">
    <property type="entry name" value="Sig_transdc_resp-reg_receiver"/>
</dbReference>
<dbReference type="AlphaFoldDB" id="A0A7C4W1R6"/>
<dbReference type="InterPro" id="IPR003661">
    <property type="entry name" value="HisK_dim/P_dom"/>
</dbReference>
<comment type="catalytic activity">
    <reaction evidence="1">
        <text>ATP + protein L-histidine = ADP + protein N-phospho-L-histidine.</text>
        <dbReference type="EC" id="2.7.13.3"/>
    </reaction>
</comment>
<dbReference type="PRINTS" id="PR00344">
    <property type="entry name" value="BCTRLSENSOR"/>
</dbReference>
<evidence type="ECO:0000313" key="13">
    <source>
        <dbReference type="EMBL" id="HGU34078.1"/>
    </source>
</evidence>
<evidence type="ECO:0000259" key="12">
    <source>
        <dbReference type="PROSITE" id="PS50110"/>
    </source>
</evidence>
<feature type="compositionally biased region" description="Polar residues" evidence="10">
    <location>
        <begin position="72"/>
        <end position="82"/>
    </location>
</feature>
<name>A0A7C4W1R6_9BACT</name>
<dbReference type="PANTHER" id="PTHR43065">
    <property type="entry name" value="SENSOR HISTIDINE KINASE"/>
    <property type="match status" value="1"/>
</dbReference>
<feature type="domain" description="Histidine kinase" evidence="11">
    <location>
        <begin position="230"/>
        <end position="440"/>
    </location>
</feature>
<gene>
    <name evidence="13" type="ORF">ENS29_14725</name>
</gene>
<keyword evidence="6 13" id="KW-0418">Kinase</keyword>
<dbReference type="PANTHER" id="PTHR43065:SF10">
    <property type="entry name" value="PEROXIDE STRESS-ACTIVATED HISTIDINE KINASE MAK3"/>
    <property type="match status" value="1"/>
</dbReference>